<dbReference type="Pfam" id="PF00724">
    <property type="entry name" value="Oxidored_FMN"/>
    <property type="match status" value="1"/>
</dbReference>
<protein>
    <submittedName>
        <fullName evidence="4">NADH:flavin oxidoreductase/NADH oxidase family protein</fullName>
    </submittedName>
</protein>
<dbReference type="GO" id="GO:0016491">
    <property type="term" value="F:oxidoreductase activity"/>
    <property type="evidence" value="ECO:0007669"/>
    <property type="project" value="UniProtKB-KW"/>
</dbReference>
<name>A0A5Q4VAB7_9BACT</name>
<gene>
    <name evidence="4" type="ORF">FIM25_08810</name>
</gene>
<dbReference type="PANTHER" id="PTHR43656">
    <property type="entry name" value="BINDING OXIDOREDUCTASE, PUTATIVE (AFU_ORTHOLOGUE AFUA_2G08260)-RELATED"/>
    <property type="match status" value="1"/>
</dbReference>
<dbReference type="EMBL" id="VDMB01000009">
    <property type="protein sequence ID" value="TYT74679.1"/>
    <property type="molecule type" value="Genomic_DNA"/>
</dbReference>
<evidence type="ECO:0000256" key="2">
    <source>
        <dbReference type="ARBA" id="ARBA00023002"/>
    </source>
</evidence>
<keyword evidence="1" id="KW-0285">Flavoprotein</keyword>
<feature type="domain" description="NADH:flavin oxidoreductase/NADH oxidase N-terminal" evidence="3">
    <location>
        <begin position="9"/>
        <end position="339"/>
    </location>
</feature>
<evidence type="ECO:0000259" key="3">
    <source>
        <dbReference type="Pfam" id="PF00724"/>
    </source>
</evidence>
<organism evidence="4 5">
    <name type="scientific">Desulfobotulus mexicanus</name>
    <dbReference type="NCBI Taxonomy" id="2586642"/>
    <lineage>
        <taxon>Bacteria</taxon>
        <taxon>Pseudomonadati</taxon>
        <taxon>Thermodesulfobacteriota</taxon>
        <taxon>Desulfobacteria</taxon>
        <taxon>Desulfobacterales</taxon>
        <taxon>Desulfobacteraceae</taxon>
        <taxon>Desulfobotulus</taxon>
    </lineage>
</organism>
<dbReference type="InterPro" id="IPR051799">
    <property type="entry name" value="NADH_flavin_oxidoreductase"/>
</dbReference>
<dbReference type="GO" id="GO:0010181">
    <property type="term" value="F:FMN binding"/>
    <property type="evidence" value="ECO:0007669"/>
    <property type="project" value="InterPro"/>
</dbReference>
<accession>A0A5Q4VAB7</accession>
<comment type="caution">
    <text evidence="4">The sequence shown here is derived from an EMBL/GenBank/DDBJ whole genome shotgun (WGS) entry which is preliminary data.</text>
</comment>
<dbReference type="Gene3D" id="3.20.20.70">
    <property type="entry name" value="Aldolase class I"/>
    <property type="match status" value="1"/>
</dbReference>
<evidence type="ECO:0000256" key="1">
    <source>
        <dbReference type="ARBA" id="ARBA00022630"/>
    </source>
</evidence>
<dbReference type="InterPro" id="IPR013785">
    <property type="entry name" value="Aldolase_TIM"/>
</dbReference>
<dbReference type="InterPro" id="IPR001155">
    <property type="entry name" value="OxRdtase_FMN_N"/>
</dbReference>
<evidence type="ECO:0000313" key="5">
    <source>
        <dbReference type="Proteomes" id="UP000321899"/>
    </source>
</evidence>
<proteinExistence type="predicted"/>
<keyword evidence="2" id="KW-0560">Oxidoreductase</keyword>
<sequence length="410" mass="44635">MPESKQDILFQPLTLPCGRVVKNRFFKSAMSEILGTEDNRPTEALVRLYEGWGKGGTGILVTGNVMVDRKALGEPRNVVMDTEDDLPMLSSWAEAGKKEGSEIWVQLNHPGKQSPKNLSPKPVAPSAIPLHPGLQRFFATPKALEEGEILGIIAAFARSAGIAKKAGFTGVQIHAAHGYLVSQFLSPLHNQRKDAWGGSLENRMRFLMEVYQAIRKEVGPDFPVGVKLNSGDFRKEGYHPEEAAEVAAALAAEGLDLLEISGGSYEKPVMMAGMPGGSEGYFLEYARRIRQITAMPLVVTGGFRTASGMVAALASGDTDMVGLGRPMVLDPSLPLCIAEDKGMAYKSPVTPKSTGIAAVDNIAMLEITWYERQMGYLAKGLKPRPHENVWASIIKMLLADGLTRFRRRRS</sequence>
<dbReference type="Proteomes" id="UP000321899">
    <property type="component" value="Unassembled WGS sequence"/>
</dbReference>
<dbReference type="PANTHER" id="PTHR43656:SF2">
    <property type="entry name" value="BINDING OXIDOREDUCTASE, PUTATIVE (AFU_ORTHOLOGUE AFUA_2G08260)-RELATED"/>
    <property type="match status" value="1"/>
</dbReference>
<keyword evidence="5" id="KW-1185">Reference proteome</keyword>
<dbReference type="SUPFAM" id="SSF51395">
    <property type="entry name" value="FMN-linked oxidoreductases"/>
    <property type="match status" value="1"/>
</dbReference>
<reference evidence="4 5" key="1">
    <citation type="submission" date="2019-06" db="EMBL/GenBank/DDBJ databases">
        <title>Desulfobotulus mexicanus sp. nov., a novel sulfate-reducing bacterium isolated from the sediment of an alkaline crater lake in Mexico.</title>
        <authorList>
            <person name="Hirschler-Rea A."/>
        </authorList>
    </citation>
    <scope>NUCLEOTIDE SEQUENCE [LARGE SCALE GENOMIC DNA]</scope>
    <source>
        <strain evidence="4 5">PAR22N</strain>
    </source>
</reference>
<dbReference type="AlphaFoldDB" id="A0A5Q4VAB7"/>
<dbReference type="RefSeq" id="WP_139448352.1">
    <property type="nucleotide sequence ID" value="NZ_VDMB01000009.1"/>
</dbReference>
<dbReference type="OrthoDB" id="9784632at2"/>
<dbReference type="CDD" id="cd04733">
    <property type="entry name" value="OYE_like_2_FMN"/>
    <property type="match status" value="1"/>
</dbReference>
<evidence type="ECO:0000313" key="4">
    <source>
        <dbReference type="EMBL" id="TYT74679.1"/>
    </source>
</evidence>